<dbReference type="PANTHER" id="PTHR46890:SF48">
    <property type="entry name" value="RNA-DIRECTED DNA POLYMERASE"/>
    <property type="match status" value="1"/>
</dbReference>
<dbReference type="SUPFAM" id="SSF56672">
    <property type="entry name" value="DNA/RNA polymerases"/>
    <property type="match status" value="1"/>
</dbReference>
<dbReference type="OrthoDB" id="1748430at2759"/>
<reference evidence="2" key="1">
    <citation type="submission" date="2020-01" db="EMBL/GenBank/DDBJ databases">
        <authorList>
            <person name="Mishra B."/>
        </authorList>
    </citation>
    <scope>NUCLEOTIDE SEQUENCE [LARGE SCALE GENOMIC DNA]</scope>
</reference>
<dbReference type="Proteomes" id="UP000467841">
    <property type="component" value="Unassembled WGS sequence"/>
</dbReference>
<dbReference type="Pfam" id="PF00078">
    <property type="entry name" value="RVT_1"/>
    <property type="match status" value="1"/>
</dbReference>
<dbReference type="InterPro" id="IPR000477">
    <property type="entry name" value="RT_dom"/>
</dbReference>
<dbReference type="EMBL" id="CACVBM020001096">
    <property type="protein sequence ID" value="CAA7030621.1"/>
    <property type="molecule type" value="Genomic_DNA"/>
</dbReference>
<feature type="domain" description="Reverse transcriptase" evidence="1">
    <location>
        <begin position="306"/>
        <end position="539"/>
    </location>
</feature>
<sequence length="545" mass="62430">MGFTGPRFTWKRGREERYFVAKRLDRILCNAQARLRWQGAIVKHLPYLSSDHTPLYLQLEPGDTGDPRRRPFRFEAAWLKHSGFKELLLNSWNGALATPNALEDLKVKLRKWNKEVFGDIQTRKEKLLTEIKAIQALLESTQTDALLQREGELLREFYIVLEQEEVLWYQKSREKGITLGDRNTKYYHLTTVVRRRRNKIESLKDDEGHLVTQPRELEKLATDYYRKLYSLDDVDAVVERLNPDGFMRLTWAERNELNKAFSARDVESSIRSMRGFKAPGPDGYQPVFYQDSWDVVGESVARFALEFFRTGVLPPGTNDAIVVLIAKVMKPEKITQFRPISLCNVLFKTITKMMVMRLKRIMPKLIGPAQSSFIPGRLSTDNIVLVQEAMGLFGGYFESVEAPGELGNMDNACVTGPAMTILWNGEQTEPFAPRRGLRQGDPLSPYLFVLCLERLCHLIEEAIDLKKWKPIQLSRGGPKISHVCFAYDLILFAEASVTQVQVIRQVLEKFCVASGQKVSLEKSKIFFSENVSRELGKLISDESGI</sequence>
<dbReference type="PROSITE" id="PS50878">
    <property type="entry name" value="RT_POL"/>
    <property type="match status" value="1"/>
</dbReference>
<dbReference type="SUPFAM" id="SSF56219">
    <property type="entry name" value="DNase I-like"/>
    <property type="match status" value="1"/>
</dbReference>
<dbReference type="PANTHER" id="PTHR46890">
    <property type="entry name" value="NON-LTR RETROLELEMENT REVERSE TRANSCRIPTASE-LIKE PROTEIN-RELATED"/>
    <property type="match status" value="1"/>
</dbReference>
<evidence type="ECO:0000259" key="1">
    <source>
        <dbReference type="PROSITE" id="PS50878"/>
    </source>
</evidence>
<dbReference type="AlphaFoldDB" id="A0A6D2IZS8"/>
<gene>
    <name evidence="2" type="ORF">MERR_LOCUS17856</name>
</gene>
<name>A0A6D2IZS8_9BRAS</name>
<comment type="caution">
    <text evidence="2">The sequence shown here is derived from an EMBL/GenBank/DDBJ whole genome shotgun (WGS) entry which is preliminary data.</text>
</comment>
<dbReference type="InterPro" id="IPR036691">
    <property type="entry name" value="Endo/exonu/phosph_ase_sf"/>
</dbReference>
<proteinExistence type="predicted"/>
<dbReference type="InterPro" id="IPR043502">
    <property type="entry name" value="DNA/RNA_pol_sf"/>
</dbReference>
<dbReference type="InterPro" id="IPR052343">
    <property type="entry name" value="Retrotransposon-Effector_Assoc"/>
</dbReference>
<keyword evidence="3" id="KW-1185">Reference proteome</keyword>
<evidence type="ECO:0000313" key="2">
    <source>
        <dbReference type="EMBL" id="CAA7030621.1"/>
    </source>
</evidence>
<organism evidence="2 3">
    <name type="scientific">Microthlaspi erraticum</name>
    <dbReference type="NCBI Taxonomy" id="1685480"/>
    <lineage>
        <taxon>Eukaryota</taxon>
        <taxon>Viridiplantae</taxon>
        <taxon>Streptophyta</taxon>
        <taxon>Embryophyta</taxon>
        <taxon>Tracheophyta</taxon>
        <taxon>Spermatophyta</taxon>
        <taxon>Magnoliopsida</taxon>
        <taxon>eudicotyledons</taxon>
        <taxon>Gunneridae</taxon>
        <taxon>Pentapetalae</taxon>
        <taxon>rosids</taxon>
        <taxon>malvids</taxon>
        <taxon>Brassicales</taxon>
        <taxon>Brassicaceae</taxon>
        <taxon>Coluteocarpeae</taxon>
        <taxon>Microthlaspi</taxon>
    </lineage>
</organism>
<accession>A0A6D2IZS8</accession>
<dbReference type="CDD" id="cd01650">
    <property type="entry name" value="RT_nLTR_like"/>
    <property type="match status" value="1"/>
</dbReference>
<evidence type="ECO:0000313" key="3">
    <source>
        <dbReference type="Proteomes" id="UP000467841"/>
    </source>
</evidence>
<protein>
    <recommendedName>
        <fullName evidence="1">Reverse transcriptase domain-containing protein</fullName>
    </recommendedName>
</protein>